<dbReference type="Gene3D" id="3.50.50.60">
    <property type="entry name" value="FAD/NAD(P)-binding domain"/>
    <property type="match status" value="2"/>
</dbReference>
<keyword evidence="1" id="KW-0285">Flavoprotein</keyword>
<protein>
    <recommendedName>
        <fullName evidence="4">Trimethylamine monooxygenase</fullName>
    </recommendedName>
</protein>
<dbReference type="OrthoDB" id="312624at2"/>
<evidence type="ECO:0000256" key="3">
    <source>
        <dbReference type="ARBA" id="ARBA00023002"/>
    </source>
</evidence>
<dbReference type="InterPro" id="IPR000960">
    <property type="entry name" value="Flavin_mOase"/>
</dbReference>
<dbReference type="PRINTS" id="PR00370">
    <property type="entry name" value="FMOXYGENASE"/>
</dbReference>
<dbReference type="PANTHER" id="PTHR42877">
    <property type="entry name" value="L-ORNITHINE N(5)-MONOOXYGENASE-RELATED"/>
    <property type="match status" value="1"/>
</dbReference>
<dbReference type="Pfam" id="PF00743">
    <property type="entry name" value="FMO-like"/>
    <property type="match status" value="1"/>
</dbReference>
<evidence type="ECO:0000256" key="2">
    <source>
        <dbReference type="ARBA" id="ARBA00022827"/>
    </source>
</evidence>
<dbReference type="SUPFAM" id="SSF51905">
    <property type="entry name" value="FAD/NAD(P)-binding domain"/>
    <property type="match status" value="2"/>
</dbReference>
<dbReference type="EMBL" id="SLXO01000006">
    <property type="protein sequence ID" value="TCP33996.1"/>
    <property type="molecule type" value="Genomic_DNA"/>
</dbReference>
<sequence>MADDGASGGKPVPHTDVAIIGAGFAGLGMAIKLRQANRDDFVVLERSEGLGGTWRDNTYPGCACDVPSQLYSFSFAPNPDWSHAYSGQAEIRRYMERCAEDFAIRPFLRFGQRVVALDWDEARARWLITTADGARRTARVVVAGTGPLNKPAWPDLPGLDRFAGPVFHSARWDHGVDLRAKRVAVIGTGASAIQFVPEIARRVAHLDVYQRTPPWIIPRLDYRVPDWMRGLYRRLPVAQKLHRGFIYWSLEWRAIGFTRMPGLLRAFQWGAERFLHAQVADPDLRARLTPDYRLGCKRVLLSDDYYPALQRDHVDLITDRIAGVTAGGVIDTAGVERPADALILGTGFRATEPLDDMAVTGRGGRTLAAAWADTGAEAHRGTTVSGFPNLFLLVGPNTGLGHSSIIFIIESQIRYVLSALDRMDTLRVPALDVRADVQARYNAWVQRRLARTVWQTGGCTSWYQAADGKNVTLWPGFTVGFRRQTARLDPREYVAVRAQVPGQRSVTQPVGVDGAG</sequence>
<proteinExistence type="predicted"/>
<evidence type="ECO:0000313" key="6">
    <source>
        <dbReference type="Proteomes" id="UP000295399"/>
    </source>
</evidence>
<accession>A0A4V2SP65</accession>
<dbReference type="InterPro" id="IPR020946">
    <property type="entry name" value="Flavin_mOase-like"/>
</dbReference>
<comment type="caution">
    <text evidence="5">The sequence shown here is derived from an EMBL/GenBank/DDBJ whole genome shotgun (WGS) entry which is preliminary data.</text>
</comment>
<evidence type="ECO:0000256" key="4">
    <source>
        <dbReference type="ARBA" id="ARBA00035159"/>
    </source>
</evidence>
<name>A0A4V2SP65_RHOSA</name>
<dbReference type="InterPro" id="IPR036188">
    <property type="entry name" value="FAD/NAD-bd_sf"/>
</dbReference>
<evidence type="ECO:0000256" key="1">
    <source>
        <dbReference type="ARBA" id="ARBA00022630"/>
    </source>
</evidence>
<organism evidence="5 6">
    <name type="scientific">Rhodothalassium salexigens DSM 2132</name>
    <dbReference type="NCBI Taxonomy" id="1188247"/>
    <lineage>
        <taxon>Bacteria</taxon>
        <taxon>Pseudomonadati</taxon>
        <taxon>Pseudomonadota</taxon>
        <taxon>Alphaproteobacteria</taxon>
        <taxon>Rhodothalassiales</taxon>
        <taxon>Rhodothalassiaceae</taxon>
        <taxon>Rhodothalassium</taxon>
    </lineage>
</organism>
<reference evidence="5 6" key="1">
    <citation type="submission" date="2019-03" db="EMBL/GenBank/DDBJ databases">
        <title>Genomic Encyclopedia of Type Strains, Phase IV (KMG-IV): sequencing the most valuable type-strain genomes for metagenomic binning, comparative biology and taxonomic classification.</title>
        <authorList>
            <person name="Goeker M."/>
        </authorList>
    </citation>
    <scope>NUCLEOTIDE SEQUENCE [LARGE SCALE GENOMIC DNA]</scope>
    <source>
        <strain evidence="5 6">DSM 2132</strain>
    </source>
</reference>
<keyword evidence="3" id="KW-0560">Oxidoreductase</keyword>
<dbReference type="GO" id="GO:0050661">
    <property type="term" value="F:NADP binding"/>
    <property type="evidence" value="ECO:0007669"/>
    <property type="project" value="InterPro"/>
</dbReference>
<evidence type="ECO:0000313" key="5">
    <source>
        <dbReference type="EMBL" id="TCP33996.1"/>
    </source>
</evidence>
<dbReference type="InterPro" id="IPR051209">
    <property type="entry name" value="FAD-bind_Monooxygenase_sf"/>
</dbReference>
<dbReference type="AlphaFoldDB" id="A0A4V2SP65"/>
<keyword evidence="2" id="KW-0274">FAD</keyword>
<keyword evidence="6" id="KW-1185">Reference proteome</keyword>
<dbReference type="RefSeq" id="WP_132708658.1">
    <property type="nucleotide sequence ID" value="NZ_JACIGF010000006.1"/>
</dbReference>
<dbReference type="PANTHER" id="PTHR42877:SF4">
    <property type="entry name" value="FAD_NAD(P)-BINDING DOMAIN-CONTAINING PROTEIN-RELATED"/>
    <property type="match status" value="1"/>
</dbReference>
<dbReference type="InParanoid" id="A0A4V2SP65"/>
<dbReference type="Proteomes" id="UP000295399">
    <property type="component" value="Unassembled WGS sequence"/>
</dbReference>
<dbReference type="GO" id="GO:0050660">
    <property type="term" value="F:flavin adenine dinucleotide binding"/>
    <property type="evidence" value="ECO:0007669"/>
    <property type="project" value="InterPro"/>
</dbReference>
<gene>
    <name evidence="5" type="ORF">EV659_106155</name>
</gene>
<dbReference type="GO" id="GO:0004499">
    <property type="term" value="F:N,N-dimethylaniline monooxygenase activity"/>
    <property type="evidence" value="ECO:0007669"/>
    <property type="project" value="InterPro"/>
</dbReference>